<dbReference type="SFLD" id="SFLDS00003">
    <property type="entry name" value="Haloacid_Dehalogenase"/>
    <property type="match status" value="1"/>
</dbReference>
<keyword evidence="2" id="KW-1185">Reference proteome</keyword>
<name>A0A0R1MNV6_9LACO</name>
<dbReference type="Proteomes" id="UP000051686">
    <property type="component" value="Unassembled WGS sequence"/>
</dbReference>
<dbReference type="AlphaFoldDB" id="A0A0R1MNV6"/>
<dbReference type="GO" id="GO:0000287">
    <property type="term" value="F:magnesium ion binding"/>
    <property type="evidence" value="ECO:0007669"/>
    <property type="project" value="TreeGrafter"/>
</dbReference>
<dbReference type="GO" id="GO:0016791">
    <property type="term" value="F:phosphatase activity"/>
    <property type="evidence" value="ECO:0007669"/>
    <property type="project" value="TreeGrafter"/>
</dbReference>
<dbReference type="NCBIfam" id="TIGR01484">
    <property type="entry name" value="HAD-SF-IIB"/>
    <property type="match status" value="1"/>
</dbReference>
<accession>A0A0R1MNV6</accession>
<dbReference type="STRING" id="1423777.FD46_GL000419"/>
<comment type="caution">
    <text evidence="1">The sequence shown here is derived from an EMBL/GenBank/DDBJ whole genome shotgun (WGS) entry which is preliminary data.</text>
</comment>
<dbReference type="RefSeq" id="WP_057895415.1">
    <property type="nucleotide sequence ID" value="NZ_AZEH01000020.1"/>
</dbReference>
<proteinExistence type="predicted"/>
<gene>
    <name evidence="1" type="ORF">FD46_GL000419</name>
</gene>
<dbReference type="PATRIC" id="fig|1423777.3.peg.440"/>
<evidence type="ECO:0000313" key="2">
    <source>
        <dbReference type="Proteomes" id="UP000051686"/>
    </source>
</evidence>
<reference evidence="1 2" key="1">
    <citation type="journal article" date="2015" name="Genome Announc.">
        <title>Expanding the biotechnology potential of lactobacilli through comparative genomics of 213 strains and associated genera.</title>
        <authorList>
            <person name="Sun Z."/>
            <person name="Harris H.M."/>
            <person name="McCann A."/>
            <person name="Guo C."/>
            <person name="Argimon S."/>
            <person name="Zhang W."/>
            <person name="Yang X."/>
            <person name="Jeffery I.B."/>
            <person name="Cooney J.C."/>
            <person name="Kagawa T.F."/>
            <person name="Liu W."/>
            <person name="Song Y."/>
            <person name="Salvetti E."/>
            <person name="Wrobel A."/>
            <person name="Rasinkangas P."/>
            <person name="Parkhill J."/>
            <person name="Rea M.C."/>
            <person name="O'Sullivan O."/>
            <person name="Ritari J."/>
            <person name="Douillard F.P."/>
            <person name="Paul Ross R."/>
            <person name="Yang R."/>
            <person name="Briner A.E."/>
            <person name="Felis G.E."/>
            <person name="de Vos W.M."/>
            <person name="Barrangou R."/>
            <person name="Klaenhammer T.R."/>
            <person name="Caufield P.W."/>
            <person name="Cui Y."/>
            <person name="Zhang H."/>
            <person name="O'Toole P.W."/>
        </authorList>
    </citation>
    <scope>NUCLEOTIDE SEQUENCE [LARGE SCALE GENOMIC DNA]</scope>
    <source>
        <strain evidence="1 2">DSM 19972</strain>
    </source>
</reference>
<dbReference type="PANTHER" id="PTHR10000">
    <property type="entry name" value="PHOSPHOSERINE PHOSPHATASE"/>
    <property type="match status" value="1"/>
</dbReference>
<dbReference type="InterPro" id="IPR036412">
    <property type="entry name" value="HAD-like_sf"/>
</dbReference>
<protein>
    <submittedName>
        <fullName evidence="1">HAD superfamily hydrolase</fullName>
    </submittedName>
</protein>
<sequence length="285" mass="32126">MYRMITCDLDETLLTDEKQITVENVQAIKEALAQGVYFVPNTGRNFLTVQANLRQLGLYQRKDAYVISFNGGAIIENYHNKAMVVNEMPFDVVEVLFKLGVAAHYCVHVYTLDKLFIWNIKQEEIDYLSGRINGWIDLKEPDISHLRSERLVKVIFSVPESSKRKRVKREITEKFPFSLNITFSSGRYVEFNPAAADKGQAILALGEKLGIKAEEIVAIGDNSNDLAMIRKAGLGVSVQNGLQFVKDEADYITKCDNNHSAVAEVIKKFVLPQASQESLGFKRTV</sequence>
<dbReference type="SUPFAM" id="SSF56784">
    <property type="entry name" value="HAD-like"/>
    <property type="match status" value="1"/>
</dbReference>
<dbReference type="NCBIfam" id="TIGR00099">
    <property type="entry name" value="Cof-subfamily"/>
    <property type="match status" value="1"/>
</dbReference>
<dbReference type="Gene3D" id="3.40.50.1000">
    <property type="entry name" value="HAD superfamily/HAD-like"/>
    <property type="match status" value="1"/>
</dbReference>
<dbReference type="InterPro" id="IPR023214">
    <property type="entry name" value="HAD_sf"/>
</dbReference>
<dbReference type="OrthoDB" id="9790031at2"/>
<dbReference type="PANTHER" id="PTHR10000:SF8">
    <property type="entry name" value="HAD SUPERFAMILY HYDROLASE-LIKE, TYPE 3"/>
    <property type="match status" value="1"/>
</dbReference>
<dbReference type="InterPro" id="IPR000150">
    <property type="entry name" value="Cof"/>
</dbReference>
<dbReference type="InterPro" id="IPR006379">
    <property type="entry name" value="HAD-SF_hydro_IIB"/>
</dbReference>
<dbReference type="Gene3D" id="3.30.1240.10">
    <property type="match status" value="1"/>
</dbReference>
<dbReference type="EMBL" id="AZEH01000020">
    <property type="protein sequence ID" value="KRL05672.1"/>
    <property type="molecule type" value="Genomic_DNA"/>
</dbReference>
<dbReference type="CDD" id="cd07516">
    <property type="entry name" value="HAD_Pase"/>
    <property type="match status" value="1"/>
</dbReference>
<dbReference type="SFLD" id="SFLDG01140">
    <property type="entry name" value="C2.B:_Phosphomannomutase_and_P"/>
    <property type="match status" value="1"/>
</dbReference>
<keyword evidence="1" id="KW-0378">Hydrolase</keyword>
<dbReference type="GO" id="GO:0005829">
    <property type="term" value="C:cytosol"/>
    <property type="evidence" value="ECO:0007669"/>
    <property type="project" value="TreeGrafter"/>
</dbReference>
<evidence type="ECO:0000313" key="1">
    <source>
        <dbReference type="EMBL" id="KRL05672.1"/>
    </source>
</evidence>
<dbReference type="Pfam" id="PF08282">
    <property type="entry name" value="Hydrolase_3"/>
    <property type="match status" value="1"/>
</dbReference>
<organism evidence="1 2">
    <name type="scientific">Liquorilactobacillus oeni DSM 19972</name>
    <dbReference type="NCBI Taxonomy" id="1423777"/>
    <lineage>
        <taxon>Bacteria</taxon>
        <taxon>Bacillati</taxon>
        <taxon>Bacillota</taxon>
        <taxon>Bacilli</taxon>
        <taxon>Lactobacillales</taxon>
        <taxon>Lactobacillaceae</taxon>
        <taxon>Liquorilactobacillus</taxon>
    </lineage>
</organism>